<dbReference type="OrthoDB" id="1046747at2"/>
<protein>
    <recommendedName>
        <fullName evidence="3">YD repeat-containing protein</fullName>
    </recommendedName>
</protein>
<gene>
    <name evidence="1" type="ORF">SAMN04488122_5700</name>
</gene>
<dbReference type="Gene3D" id="3.90.930.1">
    <property type="match status" value="1"/>
</dbReference>
<name>A0A1I0SB20_9BACT</name>
<evidence type="ECO:0000313" key="2">
    <source>
        <dbReference type="Proteomes" id="UP000199310"/>
    </source>
</evidence>
<proteinExistence type="predicted"/>
<accession>A0A1I0SB20</accession>
<organism evidence="1 2">
    <name type="scientific">Chitinophaga arvensicola</name>
    <dbReference type="NCBI Taxonomy" id="29529"/>
    <lineage>
        <taxon>Bacteria</taxon>
        <taxon>Pseudomonadati</taxon>
        <taxon>Bacteroidota</taxon>
        <taxon>Chitinophagia</taxon>
        <taxon>Chitinophagales</taxon>
        <taxon>Chitinophagaceae</taxon>
        <taxon>Chitinophaga</taxon>
    </lineage>
</organism>
<dbReference type="RefSeq" id="WP_089901157.1">
    <property type="nucleotide sequence ID" value="NZ_FOJG01000002.1"/>
</dbReference>
<reference evidence="2" key="1">
    <citation type="submission" date="2016-10" db="EMBL/GenBank/DDBJ databases">
        <authorList>
            <person name="Varghese N."/>
            <person name="Submissions S."/>
        </authorList>
    </citation>
    <scope>NUCLEOTIDE SEQUENCE [LARGE SCALE GENOMIC DNA]</scope>
    <source>
        <strain evidence="2">DSM 3695</strain>
    </source>
</reference>
<dbReference type="Proteomes" id="UP000199310">
    <property type="component" value="Unassembled WGS sequence"/>
</dbReference>
<evidence type="ECO:0008006" key="3">
    <source>
        <dbReference type="Google" id="ProtNLM"/>
    </source>
</evidence>
<keyword evidence="2" id="KW-1185">Reference proteome</keyword>
<evidence type="ECO:0000313" key="1">
    <source>
        <dbReference type="EMBL" id="SEW53821.1"/>
    </source>
</evidence>
<dbReference type="EMBL" id="FOJG01000002">
    <property type="protein sequence ID" value="SEW53821.1"/>
    <property type="molecule type" value="Genomic_DNA"/>
</dbReference>
<dbReference type="STRING" id="29529.SAMN04488122_5700"/>
<dbReference type="AlphaFoldDB" id="A0A1I0SB20"/>
<sequence length="265" mass="30729">MKQTLADTELTGAVLQMKYATTDPDGKYYGYDLSFFDERGSLLKWEDYTASHELDKTLLYTFDAQGCLVEKTLTSAAKGKIYKHNYFENGALKDSTEYYSEDTYYTRYDEAGNVLECLQNGEPIPVEEDPYNEEWETDTHTDANGIRTETTRYSSYGALQEITRSKYNAQQQLLEEHKFRTATDLTDNNAVELTHCEYNAQGHLTAKITDKITASGTSERTIHRYEFTYDLHDNWIEKVEIMNNKVTGYQDKVLFVRRREILYAP</sequence>